<reference evidence="1 2" key="1">
    <citation type="submission" date="2016-12" db="EMBL/GenBank/DDBJ databases">
        <title>Genomic comparison of strains in the 'Actinomyces naeslundii' group.</title>
        <authorList>
            <person name="Mughal S.R."/>
            <person name="Do T."/>
            <person name="Gilbert S.C."/>
            <person name="Witherden E.A."/>
            <person name="Didelot X."/>
            <person name="Beighton D."/>
        </authorList>
    </citation>
    <scope>NUCLEOTIDE SEQUENCE [LARGE SCALE GENOMIC DNA]</scope>
    <source>
        <strain evidence="1 2">WE6B-3</strain>
    </source>
</reference>
<dbReference type="EMBL" id="MSKX01000007">
    <property type="protein sequence ID" value="OLO85547.1"/>
    <property type="molecule type" value="Genomic_DNA"/>
</dbReference>
<comment type="caution">
    <text evidence="1">The sequence shown here is derived from an EMBL/GenBank/DDBJ whole genome shotgun (WGS) entry which is preliminary data.</text>
</comment>
<gene>
    <name evidence="1" type="ORF">BKH13_02335</name>
</gene>
<keyword evidence="2" id="KW-1185">Reference proteome</keyword>
<sequence>MRRRDGLRRRLRLSDEGRPVSRTEVVRSINLNQKLMDDTAPVFYEFLVDAGLLDPDGSCPGSQFAAG</sequence>
<protein>
    <submittedName>
        <fullName evidence="1">Uncharacterized protein</fullName>
    </submittedName>
</protein>
<dbReference type="Proteomes" id="UP000186781">
    <property type="component" value="Unassembled WGS sequence"/>
</dbReference>
<proteinExistence type="predicted"/>
<accession>A0ABX3F2E3</accession>
<organism evidence="1 2">
    <name type="scientific">Actinomyces naeslundii</name>
    <dbReference type="NCBI Taxonomy" id="1655"/>
    <lineage>
        <taxon>Bacteria</taxon>
        <taxon>Bacillati</taxon>
        <taxon>Actinomycetota</taxon>
        <taxon>Actinomycetes</taxon>
        <taxon>Actinomycetales</taxon>
        <taxon>Actinomycetaceae</taxon>
        <taxon>Actinomyces</taxon>
    </lineage>
</organism>
<evidence type="ECO:0000313" key="2">
    <source>
        <dbReference type="Proteomes" id="UP000186781"/>
    </source>
</evidence>
<name>A0ABX3F2E3_ACTNA</name>
<evidence type="ECO:0000313" key="1">
    <source>
        <dbReference type="EMBL" id="OLO85547.1"/>
    </source>
</evidence>